<protein>
    <submittedName>
        <fullName evidence="1">Uncharacterized protein</fullName>
    </submittedName>
</protein>
<keyword evidence="2" id="KW-1185">Reference proteome</keyword>
<accession>A0ABW1L9J7</accession>
<dbReference type="EMBL" id="JBHSRI010000018">
    <property type="protein sequence ID" value="MFC6039842.1"/>
    <property type="molecule type" value="Genomic_DNA"/>
</dbReference>
<gene>
    <name evidence="1" type="ORF">ACFPYN_10465</name>
</gene>
<organism evidence="1 2">
    <name type="scientific">Paenisporosarcina macmurdoensis</name>
    <dbReference type="NCBI Taxonomy" id="212659"/>
    <lineage>
        <taxon>Bacteria</taxon>
        <taxon>Bacillati</taxon>
        <taxon>Bacillota</taxon>
        <taxon>Bacilli</taxon>
        <taxon>Bacillales</taxon>
        <taxon>Caryophanaceae</taxon>
        <taxon>Paenisporosarcina</taxon>
    </lineage>
</organism>
<sequence length="80" mass="9199">MLNNHLQLTPFIHIDNFDNIRVNGPFELILLSPHSCQLSGNGYTLTIESTDTTINSMNVEEITIKVRDLIRLELRKMDMV</sequence>
<name>A0ABW1L9J7_9BACL</name>
<proteinExistence type="predicted"/>
<reference evidence="2" key="1">
    <citation type="journal article" date="2019" name="Int. J. Syst. Evol. Microbiol.">
        <title>The Global Catalogue of Microorganisms (GCM) 10K type strain sequencing project: providing services to taxonomists for standard genome sequencing and annotation.</title>
        <authorList>
            <consortium name="The Broad Institute Genomics Platform"/>
            <consortium name="The Broad Institute Genome Sequencing Center for Infectious Disease"/>
            <person name="Wu L."/>
            <person name="Ma J."/>
        </authorList>
    </citation>
    <scope>NUCLEOTIDE SEQUENCE [LARGE SCALE GENOMIC DNA]</scope>
    <source>
        <strain evidence="2">CCUG 54527</strain>
    </source>
</reference>
<evidence type="ECO:0000313" key="1">
    <source>
        <dbReference type="EMBL" id="MFC6039842.1"/>
    </source>
</evidence>
<evidence type="ECO:0000313" key="2">
    <source>
        <dbReference type="Proteomes" id="UP001596170"/>
    </source>
</evidence>
<dbReference type="Proteomes" id="UP001596170">
    <property type="component" value="Unassembled WGS sequence"/>
</dbReference>
<comment type="caution">
    <text evidence="1">The sequence shown here is derived from an EMBL/GenBank/DDBJ whole genome shotgun (WGS) entry which is preliminary data.</text>
</comment>
<dbReference type="RefSeq" id="WP_377734022.1">
    <property type="nucleotide sequence ID" value="NZ_JBHSRI010000018.1"/>
</dbReference>